<organism evidence="1 2">
    <name type="scientific">Hymenobacter tibetensis</name>
    <dbReference type="NCBI Taxonomy" id="497967"/>
    <lineage>
        <taxon>Bacteria</taxon>
        <taxon>Pseudomonadati</taxon>
        <taxon>Bacteroidota</taxon>
        <taxon>Cytophagia</taxon>
        <taxon>Cytophagales</taxon>
        <taxon>Hymenobacteraceae</taxon>
        <taxon>Hymenobacter</taxon>
    </lineage>
</organism>
<evidence type="ECO:0008006" key="3">
    <source>
        <dbReference type="Google" id="ProtNLM"/>
    </source>
</evidence>
<keyword evidence="2" id="KW-1185">Reference proteome</keyword>
<proteinExistence type="predicted"/>
<gene>
    <name evidence="1" type="ORF">MTX78_09880</name>
</gene>
<accession>A0ABY4D6R7</accession>
<protein>
    <recommendedName>
        <fullName evidence="3">DUF3298 domain-containing protein</fullName>
    </recommendedName>
</protein>
<dbReference type="Gene3D" id="3.30.565.40">
    <property type="entry name" value="Fervidobacterium nodosum Rt17-B1 like"/>
    <property type="match status" value="1"/>
</dbReference>
<evidence type="ECO:0000313" key="2">
    <source>
        <dbReference type="Proteomes" id="UP000831113"/>
    </source>
</evidence>
<reference evidence="1 2" key="1">
    <citation type="submission" date="2022-03" db="EMBL/GenBank/DDBJ databases">
        <title>Hymenobactersp. isolated from the air.</title>
        <authorList>
            <person name="Won M."/>
            <person name="Kwon S.-W."/>
        </authorList>
    </citation>
    <scope>NUCLEOTIDE SEQUENCE [LARGE SCALE GENOMIC DNA]</scope>
    <source>
        <strain evidence="1 2">KACC 21982</strain>
    </source>
</reference>
<dbReference type="EMBL" id="CP094669">
    <property type="protein sequence ID" value="UOG76889.1"/>
    <property type="molecule type" value="Genomic_DNA"/>
</dbReference>
<dbReference type="Proteomes" id="UP000831113">
    <property type="component" value="Chromosome"/>
</dbReference>
<evidence type="ECO:0000313" key="1">
    <source>
        <dbReference type="EMBL" id="UOG76889.1"/>
    </source>
</evidence>
<name>A0ABY4D6R7_9BACT</name>
<dbReference type="RefSeq" id="WP_243802165.1">
    <property type="nucleotide sequence ID" value="NZ_CP094669.1"/>
</dbReference>
<sequence length="247" mass="27842">MSDTVKGRFIVPQVQLSDAAVAARINLGLTDAALGEDLDGVPQPLTASSAIEQAHIEFEAGKSGFSESRYEVLYNDHGLLSVEFTSEYKGAYQSSVKRHATFDLRTGRLLEVRDMVADTTALQQRWQQSINRRVTDHLNSLPKEYPQIETDTNLLADVKHRLYWNDSTKVVELQAGEPRFYDFAINSFGLMLYYDFGFPHVMEPLQPDTDYQFTYADIRLWLKPRGPLSFKLETSPPSSKSAASPRG</sequence>